<proteinExistence type="predicted"/>
<protein>
    <recommendedName>
        <fullName evidence="1">RIIa domain-containing protein</fullName>
    </recommendedName>
</protein>
<dbReference type="AlphaFoldDB" id="A0A821QSB6"/>
<dbReference type="OrthoDB" id="26525at2759"/>
<dbReference type="SMART" id="SM00394">
    <property type="entry name" value="RIIa"/>
    <property type="match status" value="1"/>
</dbReference>
<evidence type="ECO:0000259" key="1">
    <source>
        <dbReference type="SMART" id="SM00394"/>
    </source>
</evidence>
<gene>
    <name evidence="2" type="ORF">PMACD_LOCUS5130</name>
</gene>
<dbReference type="InterPro" id="IPR047579">
    <property type="entry name" value="DD_CABYR_SP17"/>
</dbReference>
<keyword evidence="3" id="KW-1185">Reference proteome</keyword>
<evidence type="ECO:0000313" key="3">
    <source>
        <dbReference type="Proteomes" id="UP000663880"/>
    </source>
</evidence>
<dbReference type="CDD" id="cd12100">
    <property type="entry name" value="DD_CABYR_SP17"/>
    <property type="match status" value="1"/>
</dbReference>
<organism evidence="2 3">
    <name type="scientific">Pieris macdunnoughi</name>
    <dbReference type="NCBI Taxonomy" id="345717"/>
    <lineage>
        <taxon>Eukaryota</taxon>
        <taxon>Metazoa</taxon>
        <taxon>Ecdysozoa</taxon>
        <taxon>Arthropoda</taxon>
        <taxon>Hexapoda</taxon>
        <taxon>Insecta</taxon>
        <taxon>Pterygota</taxon>
        <taxon>Neoptera</taxon>
        <taxon>Endopterygota</taxon>
        <taxon>Lepidoptera</taxon>
        <taxon>Glossata</taxon>
        <taxon>Ditrysia</taxon>
        <taxon>Papilionoidea</taxon>
        <taxon>Pieridae</taxon>
        <taxon>Pierinae</taxon>
        <taxon>Pieris</taxon>
    </lineage>
</organism>
<sequence>MQKPLNENLCQISLPEGLEELMSDITREVLRAQPQNVYSFIANYLGALLEVRNNISIAAQICNNINESCYQPELVEELRNIGLIDEDVDKTADIIKEYLETDKVKETNLFLQILRKTSIQESQLAAIQSAVQRAFRKNRLSQPKINSCKKNTACEIASSTSLAGSYVALPRHVPYSAHDNLSIISEDSTVSSDTENISDICVDEVDDESDTSSLKNVTFAMTYS</sequence>
<dbReference type="InterPro" id="IPR003117">
    <property type="entry name" value="cAMP_dep_PK_reg_su_I/II_a/b"/>
</dbReference>
<name>A0A821QSB6_9NEOP</name>
<feature type="domain" description="RIIa" evidence="1">
    <location>
        <begin position="16"/>
        <end position="53"/>
    </location>
</feature>
<dbReference type="Gene3D" id="1.20.890.10">
    <property type="entry name" value="cAMP-dependent protein kinase regulatory subunit, dimerization-anchoring domain"/>
    <property type="match status" value="1"/>
</dbReference>
<accession>A0A821QSB6</accession>
<dbReference type="EMBL" id="CAJOBZ010000009">
    <property type="protein sequence ID" value="CAF4829114.1"/>
    <property type="molecule type" value="Genomic_DNA"/>
</dbReference>
<dbReference type="Proteomes" id="UP000663880">
    <property type="component" value="Unassembled WGS sequence"/>
</dbReference>
<reference evidence="2" key="1">
    <citation type="submission" date="2021-02" db="EMBL/GenBank/DDBJ databases">
        <authorList>
            <person name="Steward A R."/>
        </authorList>
    </citation>
    <scope>NUCLEOTIDE SEQUENCE</scope>
</reference>
<dbReference type="SUPFAM" id="SSF47391">
    <property type="entry name" value="Dimerization-anchoring domain of cAMP-dependent PK regulatory subunit"/>
    <property type="match status" value="1"/>
</dbReference>
<evidence type="ECO:0000313" key="2">
    <source>
        <dbReference type="EMBL" id="CAF4829114.1"/>
    </source>
</evidence>
<comment type="caution">
    <text evidence="2">The sequence shown here is derived from an EMBL/GenBank/DDBJ whole genome shotgun (WGS) entry which is preliminary data.</text>
</comment>
<dbReference type="Pfam" id="PF02197">
    <property type="entry name" value="RIIa"/>
    <property type="match status" value="1"/>
</dbReference>